<dbReference type="InterPro" id="IPR001781">
    <property type="entry name" value="Znf_LIM"/>
</dbReference>
<evidence type="ECO:0000259" key="9">
    <source>
        <dbReference type="PROSITE" id="PS50106"/>
    </source>
</evidence>
<feature type="region of interest" description="Disordered" evidence="7">
    <location>
        <begin position="1045"/>
        <end position="1081"/>
    </location>
</feature>
<dbReference type="FunFam" id="2.10.110.10:FF:000073">
    <property type="entry name" value="Uncharacterized protein, isoform Z"/>
    <property type="match status" value="1"/>
</dbReference>
<evidence type="ECO:0000313" key="10">
    <source>
        <dbReference type="EMBL" id="KAF7279566.1"/>
    </source>
</evidence>
<dbReference type="SUPFAM" id="SSF50156">
    <property type="entry name" value="PDZ domain-like"/>
    <property type="match status" value="1"/>
</dbReference>
<evidence type="ECO:0000256" key="6">
    <source>
        <dbReference type="PROSITE-ProRule" id="PRU00125"/>
    </source>
</evidence>
<keyword evidence="5 6" id="KW-0440">LIM domain</keyword>
<accession>A0A834MCG8</accession>
<feature type="region of interest" description="Disordered" evidence="7">
    <location>
        <begin position="1496"/>
        <end position="1518"/>
    </location>
</feature>
<evidence type="ECO:0000259" key="8">
    <source>
        <dbReference type="PROSITE" id="PS50023"/>
    </source>
</evidence>
<feature type="compositionally biased region" description="Basic and acidic residues" evidence="7">
    <location>
        <begin position="907"/>
        <end position="924"/>
    </location>
</feature>
<dbReference type="InterPro" id="IPR041489">
    <property type="entry name" value="PDZ_6"/>
</dbReference>
<dbReference type="OrthoDB" id="5911912at2759"/>
<feature type="region of interest" description="Disordered" evidence="7">
    <location>
        <begin position="1247"/>
        <end position="1341"/>
    </location>
</feature>
<dbReference type="CDD" id="cd09461">
    <property type="entry name" value="LIM3_Enigma_like_1"/>
    <property type="match status" value="1"/>
</dbReference>
<comment type="caution">
    <text evidence="10">The sequence shown here is derived from an EMBL/GenBank/DDBJ whole genome shotgun (WGS) entry which is preliminary data.</text>
</comment>
<feature type="compositionally biased region" description="Low complexity" evidence="7">
    <location>
        <begin position="442"/>
        <end position="452"/>
    </location>
</feature>
<dbReference type="GO" id="GO:0001725">
    <property type="term" value="C:stress fiber"/>
    <property type="evidence" value="ECO:0007669"/>
    <property type="project" value="TreeGrafter"/>
</dbReference>
<feature type="region of interest" description="Disordered" evidence="7">
    <location>
        <begin position="476"/>
        <end position="547"/>
    </location>
</feature>
<dbReference type="GO" id="GO:0030036">
    <property type="term" value="P:actin cytoskeleton organization"/>
    <property type="evidence" value="ECO:0007669"/>
    <property type="project" value="TreeGrafter"/>
</dbReference>
<dbReference type="GO" id="GO:0051371">
    <property type="term" value="F:muscle alpha-actinin binding"/>
    <property type="evidence" value="ECO:0007669"/>
    <property type="project" value="TreeGrafter"/>
</dbReference>
<dbReference type="GO" id="GO:0003779">
    <property type="term" value="F:actin binding"/>
    <property type="evidence" value="ECO:0007669"/>
    <property type="project" value="TreeGrafter"/>
</dbReference>
<dbReference type="CDD" id="cd09455">
    <property type="entry name" value="LIM1_Enigma_like_1"/>
    <property type="match status" value="1"/>
</dbReference>
<dbReference type="CDD" id="cd09360">
    <property type="entry name" value="LIM_ALP_like"/>
    <property type="match status" value="1"/>
</dbReference>
<dbReference type="EMBL" id="JAACXV010000355">
    <property type="protein sequence ID" value="KAF7279566.1"/>
    <property type="molecule type" value="Genomic_DNA"/>
</dbReference>
<name>A0A834MCG8_RHYFE</name>
<dbReference type="InterPro" id="IPR036034">
    <property type="entry name" value="PDZ_sf"/>
</dbReference>
<dbReference type="GO" id="GO:0031941">
    <property type="term" value="C:filamentous actin"/>
    <property type="evidence" value="ECO:0007669"/>
    <property type="project" value="TreeGrafter"/>
</dbReference>
<dbReference type="Pfam" id="PF15936">
    <property type="entry name" value="DUF4749"/>
    <property type="match status" value="1"/>
</dbReference>
<dbReference type="Gene3D" id="2.30.42.10">
    <property type="match status" value="1"/>
</dbReference>
<evidence type="ECO:0000256" key="3">
    <source>
        <dbReference type="ARBA" id="ARBA00022723"/>
    </source>
</evidence>
<dbReference type="SMART" id="SM00735">
    <property type="entry name" value="ZM"/>
    <property type="match status" value="1"/>
</dbReference>
<feature type="compositionally biased region" description="Basic and acidic residues" evidence="7">
    <location>
        <begin position="1160"/>
        <end position="1185"/>
    </location>
</feature>
<feature type="region of interest" description="Disordered" evidence="7">
    <location>
        <begin position="1160"/>
        <end position="1220"/>
    </location>
</feature>
<dbReference type="GO" id="GO:0046872">
    <property type="term" value="F:metal ion binding"/>
    <property type="evidence" value="ECO:0007669"/>
    <property type="project" value="UniProtKB-KW"/>
</dbReference>
<dbReference type="InterPro" id="IPR006643">
    <property type="entry name" value="Zasp-like_motif"/>
</dbReference>
<gene>
    <name evidence="10" type="ORF">GWI33_007030</name>
</gene>
<feature type="region of interest" description="Disordered" evidence="7">
    <location>
        <begin position="178"/>
        <end position="199"/>
    </location>
</feature>
<dbReference type="PANTHER" id="PTHR24214">
    <property type="entry name" value="PDZ AND LIM DOMAIN PROTEIN ZASP"/>
    <property type="match status" value="1"/>
</dbReference>
<feature type="region of interest" description="Disordered" evidence="7">
    <location>
        <begin position="277"/>
        <end position="301"/>
    </location>
</feature>
<dbReference type="PROSITE" id="PS00478">
    <property type="entry name" value="LIM_DOMAIN_1"/>
    <property type="match status" value="1"/>
</dbReference>
<sequence length="1794" mass="196963">MVNGGSPAERAGLVAGDSVIKINNIDVYNLLHKEAQDVIVRSGSNFDMVIQRGGSTWKPSVTPAGSVPKPSPVISNFSPVTKTSLAATKGENIDAIGTGHNLSAKPFSPQVNGTVNGNNKLINKQYNSPIKLYSEDAIAETLSAQTEVLSTGALGVNFKKNEKDYDATNSAVYRMLKEAESDPDPSSNDAEPESGIVTSSNKGVAGLRHVQAPQNKPAPANPQLPPGQNICAECERLIVNGDGLQFRFFLRDEFISSKPRLFIFSFSPTVTCPEIRPAANRSFGDDKRSPLQVSAAPSDDKPVSTVENATICSECERVIVGVFVRIKEKNLHVECFKCSTCGSSLKNVGYYNINNKLYCDIHAKSAAIAVNNPSAIPITLPPGGKAPASAISAALSSHSLPSPSPLSPKLSPYAPSYPPAEELKPAHPVEAASTPFSPLPPLSSSIESSPSTNPIPKPSSNPNLYNPAAPLSFSKFLNKSPGTSGPKPFSSVSAPLSPGGTLPRAAPLSPQNNFTKAPLSPPSAPSYGSYSPLSTTGRPAYAQNSPSGLFKERCTNITWPPSQDPDLPTACPLFYPPPSRVEAELVERKTRKKSQFESEYFCEENLDSEDVIMDENTSFYSEELSFSDRRSATECVEILSETIDTQKLVENVIKSSPILVPPSLNVSEKIELKSESCAKKQDRLDIMESSELKRPTQYDPNTVECHKVPRVENTVPQKWESSLTQAVRTVATDSDTFCRIPSRGAPSPMRSALTIAPAQPFNPQNQNILEPVPLPEETEPYFPPEHPILPVKRECESKKTDKPPVPKPKSPFVRALETAPDRPFTPAGGGAPPAPSPVKKKPKDALDELLGELPRPFEKIDMRSALTTAPERPYSPLTIEQRAALQETTNKRGSIKSTDRSCLMKHLKPEELPKSFKMNEKEPKPPSYYAPVVIEERIKAQSEESHRATESKQTKIIEQQTIQPGRVSQQVIKQEVPSSDTPTAFAPIFQGFSCYFKSSPKSDITEFSVEVSTTPPIPTPPPKPQTPISYIATVEEKPTRITTQKIFEERSGSQQTSSKRQEKVRTEIRQQKQQDVEKQAEEVVRVKPLPVGSLLHKPDTLPSYQKELKATAEADLILMERRQKAQERLEEQKRQCVIQRQQQSQQVQQQSIRTGNICKKEETIRKDTPPKPERCTIKPIIKVEPDDSGPSAISASFQPVSDKPQSTTFSPRPRSITPSMINKAPPILPYYQENLVAHFHTAVETNILDPTSPEISRSPSPRPDARSRSPSPFPSRFERAKSPAEGPPPNPLKLSKPFPTPQDTKVRQAKENVQSYLSGHRSREEVVEHATSGNEAESMRKQVSVSQNVAYPVSSVESTFCVQTGKVQQHVDCCEKQKMQVTEAQKQESQVAKYAGGCFKTDISEKSRQEQLAAERRSQSQSVETSVDGRTQIQRKKMVTEEYERSHKETNIQIEKNITSCSVSNKNQFSKVNVPINGGPVVQSFHVTNPRHMTSFESKELLSSQQESQKVDTQRTLQQASQKLSQSCDSQATSSSCPIAPTTQPAVRHVYAPSSIAPVKHVSSPNCNRKPCQNITKPNVPVSTVGSGTGRQAGGISVAPKRGRGVLNPGTLGGARIALCGHCHSQVRGPFITALGKIWCPQHFICTTPSCKRPLQDLGFVEERGQLYCEYCFEQYLAPPCSKCNSKIKGDCLKAIGKNFHPECFNCCYCGKLFGNNPFFLEDGNPYCEADWNELFTTKCFACGFPVEAGDRWVEALNNNYHSQCFNCTMCKKNLEGQSFFAKGGRPFCKNHAR</sequence>
<dbReference type="FunFam" id="2.10.110.10:FF:000020">
    <property type="entry name" value="PDZ and LIM domain protein 5"/>
    <property type="match status" value="1"/>
</dbReference>
<keyword evidence="11" id="KW-1185">Reference proteome</keyword>
<feature type="compositionally biased region" description="Low complexity" evidence="7">
    <location>
        <begin position="402"/>
        <end position="414"/>
    </location>
</feature>
<dbReference type="FunFam" id="2.10.110.10:FF:000069">
    <property type="entry name" value="Uncharacterized protein, isoform Z"/>
    <property type="match status" value="1"/>
</dbReference>
<keyword evidence="3 6" id="KW-0479">Metal-binding</keyword>
<keyword evidence="2" id="KW-0963">Cytoplasm</keyword>
<feature type="region of interest" description="Disordered" evidence="7">
    <location>
        <begin position="795"/>
        <end position="843"/>
    </location>
</feature>
<dbReference type="PROSITE" id="PS50023">
    <property type="entry name" value="LIM_DOMAIN_2"/>
    <property type="match status" value="3"/>
</dbReference>
<keyword evidence="4 6" id="KW-0862">Zinc</keyword>
<dbReference type="CDD" id="cd08368">
    <property type="entry name" value="LIM"/>
    <property type="match status" value="1"/>
</dbReference>
<feature type="domain" description="PDZ" evidence="9">
    <location>
        <begin position="1"/>
        <end position="54"/>
    </location>
</feature>
<evidence type="ECO:0000313" key="11">
    <source>
        <dbReference type="Proteomes" id="UP000625711"/>
    </source>
</evidence>
<feature type="compositionally biased region" description="Polar residues" evidence="7">
    <location>
        <begin position="1331"/>
        <end position="1341"/>
    </location>
</feature>
<feature type="region of interest" description="Disordered" evidence="7">
    <location>
        <begin position="402"/>
        <end position="464"/>
    </location>
</feature>
<feature type="region of interest" description="Disordered" evidence="7">
    <location>
        <begin position="1578"/>
        <end position="1601"/>
    </location>
</feature>
<evidence type="ECO:0008006" key="12">
    <source>
        <dbReference type="Google" id="ProtNLM"/>
    </source>
</evidence>
<dbReference type="FunFam" id="2.10.110.10:FF:000060">
    <property type="entry name" value="Uncharacterized protein, isoform Z"/>
    <property type="match status" value="1"/>
</dbReference>
<dbReference type="Gene3D" id="2.10.110.10">
    <property type="entry name" value="Cysteine Rich Protein"/>
    <property type="match status" value="4"/>
</dbReference>
<feature type="domain" description="LIM zinc-binding" evidence="8">
    <location>
        <begin position="1679"/>
        <end position="1738"/>
    </location>
</feature>
<dbReference type="PANTHER" id="PTHR24214:SF38">
    <property type="entry name" value="PDZ AND LIM DOMAIN PROTEIN ZASP-RELATED"/>
    <property type="match status" value="1"/>
</dbReference>
<feature type="compositionally biased region" description="Basic and acidic residues" evidence="7">
    <location>
        <begin position="795"/>
        <end position="804"/>
    </location>
</feature>
<dbReference type="GO" id="GO:0005912">
    <property type="term" value="C:adherens junction"/>
    <property type="evidence" value="ECO:0007669"/>
    <property type="project" value="TreeGrafter"/>
</dbReference>
<feature type="domain" description="LIM zinc-binding" evidence="8">
    <location>
        <begin position="310"/>
        <end position="369"/>
    </location>
</feature>
<dbReference type="PROSITE" id="PS50106">
    <property type="entry name" value="PDZ"/>
    <property type="match status" value="1"/>
</dbReference>
<dbReference type="InterPro" id="IPR001478">
    <property type="entry name" value="PDZ"/>
</dbReference>
<dbReference type="InterPro" id="IPR050604">
    <property type="entry name" value="PDZ-LIM_domain"/>
</dbReference>
<feature type="compositionally biased region" description="Polar residues" evidence="7">
    <location>
        <begin position="1191"/>
        <end position="1220"/>
    </location>
</feature>
<dbReference type="Pfam" id="PF17820">
    <property type="entry name" value="PDZ_6"/>
    <property type="match status" value="1"/>
</dbReference>
<evidence type="ECO:0000256" key="4">
    <source>
        <dbReference type="ARBA" id="ARBA00022833"/>
    </source>
</evidence>
<evidence type="ECO:0000256" key="1">
    <source>
        <dbReference type="ARBA" id="ARBA00004496"/>
    </source>
</evidence>
<protein>
    <recommendedName>
        <fullName evidence="12">PDZ and LIM domain protein Zasp</fullName>
    </recommendedName>
</protein>
<proteinExistence type="predicted"/>
<dbReference type="GO" id="GO:0030018">
    <property type="term" value="C:Z disc"/>
    <property type="evidence" value="ECO:0007669"/>
    <property type="project" value="TreeGrafter"/>
</dbReference>
<comment type="subcellular location">
    <subcellularLocation>
        <location evidence="1">Cytoplasm</location>
    </subcellularLocation>
</comment>
<feature type="compositionally biased region" description="Low complexity" evidence="7">
    <location>
        <begin position="1250"/>
        <end position="1259"/>
    </location>
</feature>
<evidence type="ECO:0000256" key="2">
    <source>
        <dbReference type="ARBA" id="ARBA00022490"/>
    </source>
</evidence>
<dbReference type="Pfam" id="PF00412">
    <property type="entry name" value="LIM"/>
    <property type="match status" value="4"/>
</dbReference>
<feature type="compositionally biased region" description="Polar residues" evidence="7">
    <location>
        <begin position="886"/>
        <end position="896"/>
    </location>
</feature>
<feature type="compositionally biased region" description="Low complexity" evidence="7">
    <location>
        <begin position="525"/>
        <end position="534"/>
    </location>
</feature>
<evidence type="ECO:0000256" key="5">
    <source>
        <dbReference type="ARBA" id="ARBA00023038"/>
    </source>
</evidence>
<reference evidence="10" key="1">
    <citation type="submission" date="2020-08" db="EMBL/GenBank/DDBJ databases">
        <title>Genome sequencing and assembly of the red palm weevil Rhynchophorus ferrugineus.</title>
        <authorList>
            <person name="Dias G.B."/>
            <person name="Bergman C.M."/>
            <person name="Manee M."/>
        </authorList>
    </citation>
    <scope>NUCLEOTIDE SEQUENCE</scope>
    <source>
        <strain evidence="10">AA-2017</strain>
        <tissue evidence="10">Whole larva</tissue>
    </source>
</reference>
<organism evidence="10 11">
    <name type="scientific">Rhynchophorus ferrugineus</name>
    <name type="common">Red palm weevil</name>
    <name type="synonym">Curculio ferrugineus</name>
    <dbReference type="NCBI Taxonomy" id="354439"/>
    <lineage>
        <taxon>Eukaryota</taxon>
        <taxon>Metazoa</taxon>
        <taxon>Ecdysozoa</taxon>
        <taxon>Arthropoda</taxon>
        <taxon>Hexapoda</taxon>
        <taxon>Insecta</taxon>
        <taxon>Pterygota</taxon>
        <taxon>Neoptera</taxon>
        <taxon>Endopterygota</taxon>
        <taxon>Coleoptera</taxon>
        <taxon>Polyphaga</taxon>
        <taxon>Cucujiformia</taxon>
        <taxon>Curculionidae</taxon>
        <taxon>Dryophthorinae</taxon>
        <taxon>Rhynchophorus</taxon>
    </lineage>
</organism>
<feature type="domain" description="LIM zinc-binding" evidence="8">
    <location>
        <begin position="1739"/>
        <end position="1794"/>
    </location>
</feature>
<feature type="region of interest" description="Disordered" evidence="7">
    <location>
        <begin position="886"/>
        <end position="928"/>
    </location>
</feature>
<dbReference type="InterPro" id="IPR031847">
    <property type="entry name" value="PDLI1-4/Zasp-like_mid"/>
</dbReference>
<dbReference type="Proteomes" id="UP000625711">
    <property type="component" value="Unassembled WGS sequence"/>
</dbReference>
<evidence type="ECO:0000256" key="7">
    <source>
        <dbReference type="SAM" id="MobiDB-lite"/>
    </source>
</evidence>
<dbReference type="SMART" id="SM00132">
    <property type="entry name" value="LIM"/>
    <property type="match status" value="4"/>
</dbReference>
<dbReference type="GO" id="GO:0061061">
    <property type="term" value="P:muscle structure development"/>
    <property type="evidence" value="ECO:0007669"/>
    <property type="project" value="TreeGrafter"/>
</dbReference>
<dbReference type="SUPFAM" id="SSF57716">
    <property type="entry name" value="Glucocorticoid receptor-like (DNA-binding domain)"/>
    <property type="match status" value="4"/>
</dbReference>
<feature type="compositionally biased region" description="Basic and acidic residues" evidence="7">
    <location>
        <begin position="1059"/>
        <end position="1081"/>
    </location>
</feature>